<dbReference type="InterPro" id="IPR000634">
    <property type="entry name" value="Ser/Thr_deHydtase_PyrdxlP-BS"/>
</dbReference>
<dbReference type="GO" id="GO:0003941">
    <property type="term" value="F:L-serine ammonia-lyase activity"/>
    <property type="evidence" value="ECO:0007669"/>
    <property type="project" value="UniProtKB-EC"/>
</dbReference>
<evidence type="ECO:0000256" key="1">
    <source>
        <dbReference type="ARBA" id="ARBA00001933"/>
    </source>
</evidence>
<dbReference type="PANTHER" id="PTHR48078:SF8">
    <property type="entry name" value="L-SERINE DEHYDRATASE_L-THREONINE DEAMINASE"/>
    <property type="match status" value="1"/>
</dbReference>
<dbReference type="GO" id="GO:0004794">
    <property type="term" value="F:threonine deaminase activity"/>
    <property type="evidence" value="ECO:0007669"/>
    <property type="project" value="TreeGrafter"/>
</dbReference>
<dbReference type="PANTHER" id="PTHR48078">
    <property type="entry name" value="THREONINE DEHYDRATASE, MITOCHONDRIAL-RELATED"/>
    <property type="match status" value="1"/>
</dbReference>
<reference evidence="9 10" key="1">
    <citation type="journal article" date="2013" name="Proc. Natl. Acad. Sci. U.S.A.">
        <title>The king cobra genome reveals dynamic gene evolution and adaptation in the snake venom system.</title>
        <authorList>
            <person name="Vonk F.J."/>
            <person name="Casewell N.R."/>
            <person name="Henkel C.V."/>
            <person name="Heimberg A.M."/>
            <person name="Jansen H.J."/>
            <person name="McCleary R.J."/>
            <person name="Kerkkamp H.M."/>
            <person name="Vos R.A."/>
            <person name="Guerreiro I."/>
            <person name="Calvete J.J."/>
            <person name="Wuster W."/>
            <person name="Woods A.E."/>
            <person name="Logan J.M."/>
            <person name="Harrison R.A."/>
            <person name="Castoe T.A."/>
            <person name="de Koning A.P."/>
            <person name="Pollock D.D."/>
            <person name="Yandell M."/>
            <person name="Calderon D."/>
            <person name="Renjifo C."/>
            <person name="Currier R.B."/>
            <person name="Salgado D."/>
            <person name="Pla D."/>
            <person name="Sanz L."/>
            <person name="Hyder A.S."/>
            <person name="Ribeiro J.M."/>
            <person name="Arntzen J.W."/>
            <person name="van den Thillart G.E."/>
            <person name="Boetzer M."/>
            <person name="Pirovano W."/>
            <person name="Dirks R.P."/>
            <person name="Spaink H.P."/>
            <person name="Duboule D."/>
            <person name="McGlinn E."/>
            <person name="Kini R.M."/>
            <person name="Richardson M.K."/>
        </authorList>
    </citation>
    <scope>NUCLEOTIDE SEQUENCE</scope>
    <source>
        <tissue evidence="9">Blood</tissue>
    </source>
</reference>
<gene>
    <name evidence="9" type="primary">Sds</name>
    <name evidence="9" type="ORF">L345_11261</name>
</gene>
<evidence type="ECO:0000313" key="9">
    <source>
        <dbReference type="EMBL" id="ETE62976.1"/>
    </source>
</evidence>
<evidence type="ECO:0000256" key="6">
    <source>
        <dbReference type="ARBA" id="ARBA00042605"/>
    </source>
</evidence>
<dbReference type="InterPro" id="IPR050147">
    <property type="entry name" value="Ser/Thr_Dehydratase"/>
</dbReference>
<sequence>MAPTDHLHVTTPLRESIPLSKLAGTKVYLKLECSQPTASFKIRGIGNFCKTWVERGCKHFVTSSDSTKAAKELVKNNPEWVYVPPFDDPLIWEGHMSLVREIKDQMASKPGAIALSVGGGGMLCGVIQGLREVGWDDVPVVALETKGAQSLNASLAAGKLVTLPQITSVATTLGVSVVAAETLKLAQEHPTLSVVITDQEAVEAIEKFVVASQFNGPRFTDDAELMGITFLFSAWHFSGLNARFFPPLTDDEKILVEPACGAALAIVYGGKVQKLQAEGKLTAQLDSLVVIVCGGNNITLAQLKHLKAQLGLSKDEQWDDDVEESHIAMALWSSRNKGGHFRASFHHQPYAY</sequence>
<comment type="catalytic activity">
    <reaction evidence="7">
        <text>L-serine = pyruvate + NH4(+)</text>
        <dbReference type="Rhea" id="RHEA:19169"/>
        <dbReference type="ChEBI" id="CHEBI:15361"/>
        <dbReference type="ChEBI" id="CHEBI:28938"/>
        <dbReference type="ChEBI" id="CHEBI:33384"/>
        <dbReference type="EC" id="4.3.1.17"/>
    </reaction>
</comment>
<dbReference type="PROSITE" id="PS00165">
    <property type="entry name" value="DEHYDRATASE_SER_THR"/>
    <property type="match status" value="1"/>
</dbReference>
<evidence type="ECO:0000256" key="4">
    <source>
        <dbReference type="ARBA" id="ARBA00023239"/>
    </source>
</evidence>
<keyword evidence="4" id="KW-0456">Lyase</keyword>
<dbReference type="EMBL" id="AZIM01002969">
    <property type="protein sequence ID" value="ETE62976.1"/>
    <property type="molecule type" value="Genomic_DNA"/>
</dbReference>
<feature type="domain" description="Tryptophan synthase beta chain-like PALP" evidence="8">
    <location>
        <begin position="64"/>
        <end position="209"/>
    </location>
</feature>
<dbReference type="EC" id="4.3.1.17" evidence="2"/>
<comment type="cofactor">
    <cofactor evidence="1">
        <name>pyridoxal 5'-phosphate</name>
        <dbReference type="ChEBI" id="CHEBI:597326"/>
    </cofactor>
</comment>
<dbReference type="GO" id="GO:0006565">
    <property type="term" value="P:L-serine catabolic process"/>
    <property type="evidence" value="ECO:0007669"/>
    <property type="project" value="TreeGrafter"/>
</dbReference>
<dbReference type="GO" id="GO:0009097">
    <property type="term" value="P:isoleucine biosynthetic process"/>
    <property type="evidence" value="ECO:0007669"/>
    <property type="project" value="TreeGrafter"/>
</dbReference>
<evidence type="ECO:0000256" key="5">
    <source>
        <dbReference type="ARBA" id="ARBA00041766"/>
    </source>
</evidence>
<accession>V8NLZ9</accession>
<dbReference type="Pfam" id="PF00291">
    <property type="entry name" value="PALP"/>
    <property type="match status" value="1"/>
</dbReference>
<protein>
    <recommendedName>
        <fullName evidence="2">L-serine ammonia-lyase</fullName>
        <ecNumber evidence="2">4.3.1.17</ecNumber>
    </recommendedName>
    <alternativeName>
        <fullName evidence="5">L-serine deaminase</fullName>
    </alternativeName>
    <alternativeName>
        <fullName evidence="6">L-threonine dehydratase</fullName>
    </alternativeName>
</protein>
<evidence type="ECO:0000256" key="7">
    <source>
        <dbReference type="ARBA" id="ARBA00049406"/>
    </source>
</evidence>
<evidence type="ECO:0000256" key="3">
    <source>
        <dbReference type="ARBA" id="ARBA00022898"/>
    </source>
</evidence>
<dbReference type="InterPro" id="IPR001926">
    <property type="entry name" value="TrpB-like_PALP"/>
</dbReference>
<evidence type="ECO:0000259" key="8">
    <source>
        <dbReference type="Pfam" id="PF00291"/>
    </source>
</evidence>
<dbReference type="InterPro" id="IPR036052">
    <property type="entry name" value="TrpB-like_PALP_sf"/>
</dbReference>
<keyword evidence="3" id="KW-0663">Pyridoxal phosphate</keyword>
<feature type="non-terminal residue" evidence="9">
    <location>
        <position position="1"/>
    </location>
</feature>
<proteinExistence type="predicted"/>
<dbReference type="GO" id="GO:0030170">
    <property type="term" value="F:pyridoxal phosphate binding"/>
    <property type="evidence" value="ECO:0007669"/>
    <property type="project" value="InterPro"/>
</dbReference>
<evidence type="ECO:0000313" key="10">
    <source>
        <dbReference type="Proteomes" id="UP000018936"/>
    </source>
</evidence>
<dbReference type="Gene3D" id="3.40.50.1100">
    <property type="match status" value="2"/>
</dbReference>
<evidence type="ECO:0000256" key="2">
    <source>
        <dbReference type="ARBA" id="ARBA00012093"/>
    </source>
</evidence>
<dbReference type="Proteomes" id="UP000018936">
    <property type="component" value="Unassembled WGS sequence"/>
</dbReference>
<name>V8NLZ9_OPHHA</name>
<keyword evidence="10" id="KW-1185">Reference proteome</keyword>
<dbReference type="OrthoDB" id="7773036at2759"/>
<dbReference type="SUPFAM" id="SSF53686">
    <property type="entry name" value="Tryptophan synthase beta subunit-like PLP-dependent enzymes"/>
    <property type="match status" value="2"/>
</dbReference>
<dbReference type="AlphaFoldDB" id="V8NLZ9"/>
<dbReference type="GO" id="GO:0006567">
    <property type="term" value="P:L-threonine catabolic process"/>
    <property type="evidence" value="ECO:0007669"/>
    <property type="project" value="TreeGrafter"/>
</dbReference>
<organism evidence="9 10">
    <name type="scientific">Ophiophagus hannah</name>
    <name type="common">King cobra</name>
    <name type="synonym">Naja hannah</name>
    <dbReference type="NCBI Taxonomy" id="8665"/>
    <lineage>
        <taxon>Eukaryota</taxon>
        <taxon>Metazoa</taxon>
        <taxon>Chordata</taxon>
        <taxon>Craniata</taxon>
        <taxon>Vertebrata</taxon>
        <taxon>Euteleostomi</taxon>
        <taxon>Lepidosauria</taxon>
        <taxon>Squamata</taxon>
        <taxon>Bifurcata</taxon>
        <taxon>Unidentata</taxon>
        <taxon>Episquamata</taxon>
        <taxon>Toxicofera</taxon>
        <taxon>Serpentes</taxon>
        <taxon>Colubroidea</taxon>
        <taxon>Elapidae</taxon>
        <taxon>Elapinae</taxon>
        <taxon>Ophiophagus</taxon>
    </lineage>
</organism>
<comment type="caution">
    <text evidence="9">The sequence shown here is derived from an EMBL/GenBank/DDBJ whole genome shotgun (WGS) entry which is preliminary data.</text>
</comment>